<reference evidence="2" key="1">
    <citation type="submission" date="2015-09" db="EMBL/GenBank/DDBJ databases">
        <authorList>
            <person name="Rodrigo-Torres Lidia"/>
            <person name="Arahal R.David."/>
        </authorList>
    </citation>
    <scope>NUCLEOTIDE SEQUENCE [LARGE SCALE GENOMIC DNA]</scope>
    <source>
        <strain evidence="2">CECT 7735</strain>
    </source>
</reference>
<organism evidence="1 2">
    <name type="scientific">Shimia thalassica</name>
    <dbReference type="NCBI Taxonomy" id="1715693"/>
    <lineage>
        <taxon>Bacteria</taxon>
        <taxon>Pseudomonadati</taxon>
        <taxon>Pseudomonadota</taxon>
        <taxon>Alphaproteobacteria</taxon>
        <taxon>Rhodobacterales</taxon>
        <taxon>Roseobacteraceae</taxon>
    </lineage>
</organism>
<dbReference type="Proteomes" id="UP000051870">
    <property type="component" value="Unassembled WGS sequence"/>
</dbReference>
<dbReference type="AlphaFoldDB" id="A0A0P1ICD4"/>
<evidence type="ECO:0000313" key="1">
    <source>
        <dbReference type="EMBL" id="CUJ88777.1"/>
    </source>
</evidence>
<gene>
    <name evidence="1" type="ORF">PH7735_00978</name>
</gene>
<sequence length="38" mass="4682">MCEKCFFFRAPFRCQKAVHGHIFFLAKSWELWNEARVF</sequence>
<proteinExistence type="predicted"/>
<dbReference type="EMBL" id="CYTW01000001">
    <property type="protein sequence ID" value="CUJ88777.1"/>
    <property type="molecule type" value="Genomic_DNA"/>
</dbReference>
<dbReference type="STRING" id="1715693.PH7735_00978"/>
<name>A0A0P1ICD4_9RHOB</name>
<accession>A0A0P1ICD4</accession>
<keyword evidence="2" id="KW-1185">Reference proteome</keyword>
<protein>
    <submittedName>
        <fullName evidence="1">Uncharacterized protein</fullName>
    </submittedName>
</protein>
<evidence type="ECO:0000313" key="2">
    <source>
        <dbReference type="Proteomes" id="UP000051870"/>
    </source>
</evidence>